<dbReference type="GO" id="GO:0008168">
    <property type="term" value="F:methyltransferase activity"/>
    <property type="evidence" value="ECO:0007669"/>
    <property type="project" value="InterPro"/>
</dbReference>
<name>A0A7R8ZWS0_9CRUS</name>
<dbReference type="SUPFAM" id="SSF53790">
    <property type="entry name" value="Tetrapyrrole methylase"/>
    <property type="match status" value="1"/>
</dbReference>
<dbReference type="CDD" id="cd11648">
    <property type="entry name" value="RsmI"/>
    <property type="match status" value="1"/>
</dbReference>
<dbReference type="NCBIfam" id="TIGR00096">
    <property type="entry name" value="16S rRNA (cytidine(1402)-2'-O)-methyltransferase"/>
    <property type="match status" value="1"/>
</dbReference>
<proteinExistence type="predicted"/>
<gene>
    <name evidence="1" type="ORF">CTOB1V02_LOCUS12430</name>
</gene>
<dbReference type="Gene3D" id="3.40.1010.10">
    <property type="entry name" value="Cobalt-precorrin-4 Transmethylase, Domain 1"/>
    <property type="match status" value="1"/>
</dbReference>
<dbReference type="OrthoDB" id="289942at2759"/>
<dbReference type="InterPro" id="IPR035996">
    <property type="entry name" value="4pyrrol_Methylase_sf"/>
</dbReference>
<dbReference type="AlphaFoldDB" id="A0A7R8ZWS0"/>
<evidence type="ECO:0000313" key="1">
    <source>
        <dbReference type="EMBL" id="CAD7234614.1"/>
    </source>
</evidence>
<dbReference type="EMBL" id="OB669262">
    <property type="protein sequence ID" value="CAD7234614.1"/>
    <property type="molecule type" value="Genomic_DNA"/>
</dbReference>
<feature type="non-terminal residue" evidence="1">
    <location>
        <position position="237"/>
    </location>
</feature>
<dbReference type="PIRSF" id="PIRSF005917">
    <property type="entry name" value="MTase_YraL"/>
    <property type="match status" value="1"/>
</dbReference>
<organism evidence="1">
    <name type="scientific">Cyprideis torosa</name>
    <dbReference type="NCBI Taxonomy" id="163714"/>
    <lineage>
        <taxon>Eukaryota</taxon>
        <taxon>Metazoa</taxon>
        <taxon>Ecdysozoa</taxon>
        <taxon>Arthropoda</taxon>
        <taxon>Crustacea</taxon>
        <taxon>Oligostraca</taxon>
        <taxon>Ostracoda</taxon>
        <taxon>Podocopa</taxon>
        <taxon>Podocopida</taxon>
        <taxon>Cytherocopina</taxon>
        <taxon>Cytheroidea</taxon>
        <taxon>Cytherideidae</taxon>
        <taxon>Cyprideis</taxon>
    </lineage>
</organism>
<accession>A0A7R8ZWS0</accession>
<dbReference type="PANTHER" id="PTHR46111:SF1">
    <property type="entry name" value="RIBOSOMAL RNA SMALL SUBUNIT METHYLTRANSFERASE I"/>
    <property type="match status" value="1"/>
</dbReference>
<sequence length="237" mass="26637">MPLKELLDPQGKTTLRGLHNLGYNSISDVRIGNLKDISYRAIETLSTSDIIYCEDTRQTSKILNHYGISTKLIALNKVNEYKTIESVIQNIQEGKVVSLVSDAGTPLISDPGSILVKNLLSHQIEVDCLAGATAFVPALVNSGFDLSGFVFLGFPPHKKGRQTFIKSIDTEYKTIVLYESPHRIIKFLSEYKEFVNNDRKLSISREISKKFEETIRGYIDELIDYFNSKAPKGEFVI</sequence>
<dbReference type="InterPro" id="IPR000878">
    <property type="entry name" value="4pyrrol_Mease"/>
</dbReference>
<dbReference type="InterPro" id="IPR014777">
    <property type="entry name" value="4pyrrole_Mease_sub1"/>
</dbReference>
<dbReference type="InterPro" id="IPR008189">
    <property type="entry name" value="rRNA_ssu_MeTfrase_I"/>
</dbReference>
<dbReference type="InterPro" id="IPR014776">
    <property type="entry name" value="4pyrrole_Mease_sub2"/>
</dbReference>
<protein>
    <submittedName>
        <fullName evidence="1">Uncharacterized protein</fullName>
    </submittedName>
</protein>
<dbReference type="InterPro" id="IPR018063">
    <property type="entry name" value="SAM_MeTrfase_RsmI_CS"/>
</dbReference>
<dbReference type="SUPFAM" id="SSF82697">
    <property type="entry name" value="PurS-like"/>
    <property type="match status" value="1"/>
</dbReference>
<reference evidence="1" key="1">
    <citation type="submission" date="2020-11" db="EMBL/GenBank/DDBJ databases">
        <authorList>
            <person name="Tran Van P."/>
        </authorList>
    </citation>
    <scope>NUCLEOTIDE SEQUENCE</scope>
</reference>
<dbReference type="Pfam" id="PF00590">
    <property type="entry name" value="TP_methylase"/>
    <property type="match status" value="1"/>
</dbReference>
<dbReference type="InterPro" id="IPR036604">
    <property type="entry name" value="PurS-like_sf"/>
</dbReference>
<dbReference type="Gene3D" id="3.30.950.10">
    <property type="entry name" value="Methyltransferase, Cobalt-precorrin-4 Transmethylase, Domain 2"/>
    <property type="match status" value="1"/>
</dbReference>
<dbReference type="PANTHER" id="PTHR46111">
    <property type="entry name" value="RIBOSOMAL RNA SMALL SUBUNIT METHYLTRANSFERASE I"/>
    <property type="match status" value="1"/>
</dbReference>
<dbReference type="PROSITE" id="PS01296">
    <property type="entry name" value="RSMI"/>
    <property type="match status" value="1"/>
</dbReference>